<sequence length="262" mass="29921">MIKLIATDMDGTLLDEHGKLPSNFFEVLEKLNNKNVKFVVASGRPYPTLYENFKPYSDHIYYICDNGAYVVEDKGKSCIDIIKKDFVTAIIKACEDIENIELILCGTKGAYHKPCSDDFLKEIDKYYIKKHVVEDLYSIDDDIFKITLCDLSGASNNSNKVLNPLFGDEFMVVVAGEIWLDIMNKNVNKGAALEKIQNDENISYEETMVFGDFYNDIEMLGKAKFSFVMENANEDMKQYGNYIAKSNRNYGVIKAIEEYVLK</sequence>
<accession>A0A174RVQ3</accession>
<dbReference type="eggNOG" id="COG0561">
    <property type="taxonomic scope" value="Bacteria"/>
</dbReference>
<dbReference type="GO" id="GO:0000287">
    <property type="term" value="F:magnesium ion binding"/>
    <property type="evidence" value="ECO:0007669"/>
    <property type="project" value="TreeGrafter"/>
</dbReference>
<organism evidence="1 2">
    <name type="scientific">Clostridium paraputrificum</name>
    <dbReference type="NCBI Taxonomy" id="29363"/>
    <lineage>
        <taxon>Bacteria</taxon>
        <taxon>Bacillati</taxon>
        <taxon>Bacillota</taxon>
        <taxon>Clostridia</taxon>
        <taxon>Eubacteriales</taxon>
        <taxon>Clostridiaceae</taxon>
        <taxon>Clostridium</taxon>
    </lineage>
</organism>
<dbReference type="Pfam" id="PF08282">
    <property type="entry name" value="Hydrolase_3"/>
    <property type="match status" value="1"/>
</dbReference>
<dbReference type="NCBIfam" id="TIGR00099">
    <property type="entry name" value="Cof-subfamily"/>
    <property type="match status" value="1"/>
</dbReference>
<gene>
    <name evidence="1" type="ORF">CP373A1_01535</name>
</gene>
<comment type="caution">
    <text evidence="1">The sequence shown here is derived from an EMBL/GenBank/DDBJ whole genome shotgun (WGS) entry which is preliminary data.</text>
</comment>
<dbReference type="CDD" id="cd07518">
    <property type="entry name" value="HAD_YbiV-Like"/>
    <property type="match status" value="1"/>
</dbReference>
<name>A0A174RVQ3_9CLOT</name>
<dbReference type="PANTHER" id="PTHR10000">
    <property type="entry name" value="PHOSPHOSERINE PHOSPHATASE"/>
    <property type="match status" value="1"/>
</dbReference>
<dbReference type="InterPro" id="IPR006379">
    <property type="entry name" value="HAD-SF_hydro_IIB"/>
</dbReference>
<proteinExistence type="predicted"/>
<evidence type="ECO:0000313" key="2">
    <source>
        <dbReference type="Proteomes" id="UP000092714"/>
    </source>
</evidence>
<dbReference type="SFLD" id="SFLDG01140">
    <property type="entry name" value="C2.B:_Phosphomannomutase_and_P"/>
    <property type="match status" value="1"/>
</dbReference>
<dbReference type="InterPro" id="IPR023214">
    <property type="entry name" value="HAD_sf"/>
</dbReference>
<dbReference type="PANTHER" id="PTHR10000:SF8">
    <property type="entry name" value="HAD SUPERFAMILY HYDROLASE-LIKE, TYPE 3"/>
    <property type="match status" value="1"/>
</dbReference>
<dbReference type="RefSeq" id="WP_055183609.1">
    <property type="nucleotide sequence ID" value="NZ_CABHIH010000001.1"/>
</dbReference>
<reference evidence="1 2" key="1">
    <citation type="submission" date="2016-06" db="EMBL/GenBank/DDBJ databases">
        <authorList>
            <person name="Kjaerup R.B."/>
            <person name="Dalgaard T.S."/>
            <person name="Juul-Madsen H.R."/>
        </authorList>
    </citation>
    <scope>NUCLEOTIDE SEQUENCE [LARGE SCALE GENOMIC DNA]</scope>
    <source>
        <strain evidence="1 2">373-A1</strain>
    </source>
</reference>
<dbReference type="SFLD" id="SFLDS00003">
    <property type="entry name" value="Haloacid_Dehalogenase"/>
    <property type="match status" value="1"/>
</dbReference>
<dbReference type="OrthoDB" id="9781413at2"/>
<dbReference type="Proteomes" id="UP000092714">
    <property type="component" value="Unassembled WGS sequence"/>
</dbReference>
<dbReference type="InterPro" id="IPR000150">
    <property type="entry name" value="Cof"/>
</dbReference>
<dbReference type="InterPro" id="IPR036412">
    <property type="entry name" value="HAD-like_sf"/>
</dbReference>
<dbReference type="GO" id="GO:0005829">
    <property type="term" value="C:cytosol"/>
    <property type="evidence" value="ECO:0007669"/>
    <property type="project" value="TreeGrafter"/>
</dbReference>
<dbReference type="GO" id="GO:0016791">
    <property type="term" value="F:phosphatase activity"/>
    <property type="evidence" value="ECO:0007669"/>
    <property type="project" value="TreeGrafter"/>
</dbReference>
<dbReference type="Gene3D" id="3.40.50.1000">
    <property type="entry name" value="HAD superfamily/HAD-like"/>
    <property type="match status" value="1"/>
</dbReference>
<dbReference type="NCBIfam" id="TIGR01484">
    <property type="entry name" value="HAD-SF-IIB"/>
    <property type="match status" value="1"/>
</dbReference>
<dbReference type="SUPFAM" id="SSF56784">
    <property type="entry name" value="HAD-like"/>
    <property type="match status" value="1"/>
</dbReference>
<keyword evidence="2" id="KW-1185">Reference proteome</keyword>
<dbReference type="AlphaFoldDB" id="A0A174RVQ3"/>
<protein>
    <submittedName>
        <fullName evidence="1">Haloacid dehalogenase</fullName>
    </submittedName>
</protein>
<evidence type="ECO:0000313" key="1">
    <source>
        <dbReference type="EMBL" id="OBY12302.1"/>
    </source>
</evidence>
<dbReference type="Gene3D" id="3.30.1240.10">
    <property type="match status" value="1"/>
</dbReference>
<dbReference type="EMBL" id="MAPZ01000009">
    <property type="protein sequence ID" value="OBY12302.1"/>
    <property type="molecule type" value="Genomic_DNA"/>
</dbReference>